<reference evidence="2 3" key="1">
    <citation type="submission" date="2016-03" db="EMBL/GenBank/DDBJ databases">
        <title>Genome sequence of Variovorax paradoxus KB5.</title>
        <authorList>
            <person name="Jeong H."/>
            <person name="Hong C.E."/>
            <person name="Jo S.H."/>
            <person name="Park J.M."/>
        </authorList>
    </citation>
    <scope>NUCLEOTIDE SEQUENCE [LARGE SCALE GENOMIC DNA]</scope>
    <source>
        <strain evidence="2 3">KB5</strain>
    </source>
</reference>
<dbReference type="SUPFAM" id="SSF54427">
    <property type="entry name" value="NTF2-like"/>
    <property type="match status" value="1"/>
</dbReference>
<organism evidence="2 3">
    <name type="scientific">Variovorax paradoxus</name>
    <dbReference type="NCBI Taxonomy" id="34073"/>
    <lineage>
        <taxon>Bacteria</taxon>
        <taxon>Pseudomonadati</taxon>
        <taxon>Pseudomonadota</taxon>
        <taxon>Betaproteobacteria</taxon>
        <taxon>Burkholderiales</taxon>
        <taxon>Comamonadaceae</taxon>
        <taxon>Variovorax</taxon>
    </lineage>
</organism>
<dbReference type="Pfam" id="PF14534">
    <property type="entry name" value="DUF4440"/>
    <property type="match status" value="1"/>
</dbReference>
<name>A0AA91DLA7_VARPD</name>
<sequence>METSVMRSQVLAADESRYQALYRQDVAALGPMLVDGDYVHIHANGKIDDKAAFLASIEAARYRFIDAERTEQQVRLVGPLILLHGRTRTTLDVAGETKVMDNAFTTVWKQTENGLKLLHWQATKRV</sequence>
<evidence type="ECO:0000313" key="3">
    <source>
        <dbReference type="Proteomes" id="UP000077852"/>
    </source>
</evidence>
<accession>A0AA91DLA7</accession>
<dbReference type="Proteomes" id="UP000077852">
    <property type="component" value="Unassembled WGS sequence"/>
</dbReference>
<dbReference type="Gene3D" id="3.10.450.50">
    <property type="match status" value="1"/>
</dbReference>
<dbReference type="AlphaFoldDB" id="A0AA91DLA7"/>
<dbReference type="InterPro" id="IPR027843">
    <property type="entry name" value="DUF4440"/>
</dbReference>
<dbReference type="InterPro" id="IPR032710">
    <property type="entry name" value="NTF2-like_dom_sf"/>
</dbReference>
<protein>
    <recommendedName>
        <fullName evidence="1">DUF4440 domain-containing protein</fullName>
    </recommendedName>
</protein>
<evidence type="ECO:0000259" key="1">
    <source>
        <dbReference type="Pfam" id="PF14534"/>
    </source>
</evidence>
<gene>
    <name evidence="2" type="ORF">A3K87_21080</name>
</gene>
<proteinExistence type="predicted"/>
<comment type="caution">
    <text evidence="2">The sequence shown here is derived from an EMBL/GenBank/DDBJ whole genome shotgun (WGS) entry which is preliminary data.</text>
</comment>
<evidence type="ECO:0000313" key="2">
    <source>
        <dbReference type="EMBL" id="OAK61422.1"/>
    </source>
</evidence>
<feature type="domain" description="DUF4440" evidence="1">
    <location>
        <begin position="10"/>
        <end position="114"/>
    </location>
</feature>
<dbReference type="EMBL" id="LVHG01000056">
    <property type="protein sequence ID" value="OAK61422.1"/>
    <property type="molecule type" value="Genomic_DNA"/>
</dbReference>